<evidence type="ECO:0008006" key="3">
    <source>
        <dbReference type="Google" id="ProtNLM"/>
    </source>
</evidence>
<accession>A0ABQ0B8E2</accession>
<comment type="caution">
    <text evidence="1">The sequence shown here is derived from an EMBL/GenBank/DDBJ whole genome shotgun (WGS) entry which is preliminary data.</text>
</comment>
<sequence>MHFSGRTWRPPYEPDYCIIELTAGCTYGKCSFCSLYQDEAFHLAKMDTFEQDLEELKLYQTNTRTLLP</sequence>
<proteinExistence type="predicted"/>
<protein>
    <recommendedName>
        <fullName evidence="3">Radical SAM protein</fullName>
    </recommendedName>
</protein>
<dbReference type="InterPro" id="IPR007197">
    <property type="entry name" value="rSAM"/>
</dbReference>
<dbReference type="EMBL" id="BAABYW010000001">
    <property type="protein sequence ID" value="GAA6407725.1"/>
    <property type="molecule type" value="Genomic_DNA"/>
</dbReference>
<name>A0ABQ0B8E2_9FIRM</name>
<keyword evidence="2" id="KW-1185">Reference proteome</keyword>
<evidence type="ECO:0000313" key="2">
    <source>
        <dbReference type="Proteomes" id="UP001600943"/>
    </source>
</evidence>
<dbReference type="Proteomes" id="UP001600943">
    <property type="component" value="Unassembled WGS sequence"/>
</dbReference>
<gene>
    <name evidence="1" type="ORF">K040078D81_18420</name>
</gene>
<organism evidence="1 2">
    <name type="scientific">Blautia hominis</name>
    <dbReference type="NCBI Taxonomy" id="2025493"/>
    <lineage>
        <taxon>Bacteria</taxon>
        <taxon>Bacillati</taxon>
        <taxon>Bacillota</taxon>
        <taxon>Clostridia</taxon>
        <taxon>Lachnospirales</taxon>
        <taxon>Lachnospiraceae</taxon>
        <taxon>Blautia</taxon>
    </lineage>
</organism>
<dbReference type="RefSeq" id="WP_390404795.1">
    <property type="nucleotide sequence ID" value="NZ_BAABYW010000001.1"/>
</dbReference>
<evidence type="ECO:0000313" key="1">
    <source>
        <dbReference type="EMBL" id="GAA6407725.1"/>
    </source>
</evidence>
<dbReference type="SFLD" id="SFLDS00029">
    <property type="entry name" value="Radical_SAM"/>
    <property type="match status" value="1"/>
</dbReference>
<reference evidence="1 2" key="1">
    <citation type="submission" date="2024-04" db="EMBL/GenBank/DDBJ databases">
        <title>Defined microbial consortia suppress multidrug-resistant proinflammatory Enterobacteriaceae via ecological control.</title>
        <authorList>
            <person name="Furuichi M."/>
            <person name="Kawaguchi T."/>
            <person name="Pust M."/>
            <person name="Yasuma K."/>
            <person name="Plichta D."/>
            <person name="Hasegawa N."/>
            <person name="Ohya T."/>
            <person name="Bhattarai S."/>
            <person name="Sasajima S."/>
            <person name="Aoto Y."/>
            <person name="Tuganbaev T."/>
            <person name="Yaginuma M."/>
            <person name="Ueda M."/>
            <person name="Okahashi N."/>
            <person name="Amafuji K."/>
            <person name="Kiridooshi Y."/>
            <person name="Sugita K."/>
            <person name="Strazar M."/>
            <person name="Skelly A."/>
            <person name="Suda W."/>
            <person name="Hattori M."/>
            <person name="Nakamoto N."/>
            <person name="Caballero S."/>
            <person name="Norman J."/>
            <person name="Olle B."/>
            <person name="Tanoue T."/>
            <person name="Arita M."/>
            <person name="Bucci V."/>
            <person name="Atarashi K."/>
            <person name="Xavier R."/>
            <person name="Honda K."/>
        </authorList>
    </citation>
    <scope>NUCLEOTIDE SEQUENCE [LARGE SCALE GENOMIC DNA]</scope>
    <source>
        <strain evidence="2">k04-0078-D8-1</strain>
    </source>
</reference>